<reference evidence="3" key="2">
    <citation type="journal article" date="2017" name="Stand. Genomic Sci.">
        <title>Complete genome sequence of the sulfur-oxidizing chemolithoautotrophic Sulfurovum lithotrophicum 42BKTT.</title>
        <authorList>
            <person name="Jeon W."/>
            <person name="Priscilla L."/>
            <person name="Park G."/>
            <person name="Lee H."/>
            <person name="Lee N."/>
            <person name="Lee D."/>
            <person name="Kwon H."/>
            <person name="Ahn I."/>
            <person name="Lee C."/>
            <person name="Lee H."/>
            <person name="Ahn J."/>
        </authorList>
    </citation>
    <scope>NUCLEOTIDE SEQUENCE [LARGE SCALE GENOMIC DNA]</scope>
    <source>
        <strain evidence="3">ATCC BAA-797 / 42BKT</strain>
    </source>
</reference>
<feature type="transmembrane region" description="Helical" evidence="1">
    <location>
        <begin position="64"/>
        <end position="84"/>
    </location>
</feature>
<dbReference type="KEGG" id="slh:YH65_03540"/>
<reference evidence="2 3" key="1">
    <citation type="submission" date="2015-04" db="EMBL/GenBank/DDBJ databases">
        <title>Complete genome sequence of Sulfurovum lithotrophicum ATCC BAA-797T.</title>
        <authorList>
            <person name="Ahn J."/>
            <person name="Park G."/>
            <person name="Jeon W."/>
            <person name="Jang Y."/>
            <person name="Jang M."/>
            <person name="Lee H."/>
            <person name="Lee H."/>
        </authorList>
    </citation>
    <scope>NUCLEOTIDE SEQUENCE [LARGE SCALE GENOMIC DNA]</scope>
    <source>
        <strain evidence="3">ATCC BAA-797 / 42BKT</strain>
    </source>
</reference>
<feature type="transmembrane region" description="Helical" evidence="1">
    <location>
        <begin position="90"/>
        <end position="108"/>
    </location>
</feature>
<dbReference type="AlphaFoldDB" id="A0A7U4RQ70"/>
<protein>
    <submittedName>
        <fullName evidence="2">Uncharacterized protein</fullName>
    </submittedName>
</protein>
<accession>A0A7U4RQ70</accession>
<dbReference type="EMBL" id="CP011308">
    <property type="protein sequence ID" value="AKF24568.1"/>
    <property type="molecule type" value="Genomic_DNA"/>
</dbReference>
<sequence length="173" mass="20341">MKEYRSLALIIIAIFVILLAGAWFSPTFEEQKTYLELFILMGALLFIFSVLVIFATIGFGSFTLYMAVFLVIVMQMYGIEGAVIVVGMSYFVWGSIFAMEVLLFYNGLKSAHEWFKQRYTFKSFKYEYYAFYPMLWIASVFLEWIPSILYRESFLKFSPPKVLEEMKEILPER</sequence>
<keyword evidence="1" id="KW-0472">Membrane</keyword>
<keyword evidence="1" id="KW-0812">Transmembrane</keyword>
<feature type="transmembrane region" description="Helical" evidence="1">
    <location>
        <begin position="37"/>
        <end position="57"/>
    </location>
</feature>
<dbReference type="Proteomes" id="UP000034444">
    <property type="component" value="Chromosome"/>
</dbReference>
<dbReference type="OrthoDB" id="5372732at2"/>
<proteinExistence type="predicted"/>
<organism evidence="2 3">
    <name type="scientific">Sulfurovum lithotrophicum</name>
    <dbReference type="NCBI Taxonomy" id="206403"/>
    <lineage>
        <taxon>Bacteria</taxon>
        <taxon>Pseudomonadati</taxon>
        <taxon>Campylobacterota</taxon>
        <taxon>Epsilonproteobacteria</taxon>
        <taxon>Campylobacterales</taxon>
        <taxon>Sulfurovaceae</taxon>
        <taxon>Sulfurovum</taxon>
    </lineage>
</organism>
<dbReference type="RefSeq" id="WP_046550661.1">
    <property type="nucleotide sequence ID" value="NZ_CP011308.1"/>
</dbReference>
<feature type="transmembrane region" description="Helical" evidence="1">
    <location>
        <begin position="7"/>
        <end position="25"/>
    </location>
</feature>
<evidence type="ECO:0000256" key="1">
    <source>
        <dbReference type="SAM" id="Phobius"/>
    </source>
</evidence>
<keyword evidence="3" id="KW-1185">Reference proteome</keyword>
<name>A0A7U4RQ70_9BACT</name>
<feature type="transmembrane region" description="Helical" evidence="1">
    <location>
        <begin position="129"/>
        <end position="150"/>
    </location>
</feature>
<gene>
    <name evidence="2" type="ORF">YH65_03540</name>
</gene>
<evidence type="ECO:0000313" key="3">
    <source>
        <dbReference type="Proteomes" id="UP000034444"/>
    </source>
</evidence>
<evidence type="ECO:0000313" key="2">
    <source>
        <dbReference type="EMBL" id="AKF24568.1"/>
    </source>
</evidence>
<keyword evidence="1" id="KW-1133">Transmembrane helix</keyword>